<evidence type="ECO:0000313" key="3">
    <source>
        <dbReference type="EMBL" id="GBP53124.1"/>
    </source>
</evidence>
<dbReference type="Proteomes" id="UP000299102">
    <property type="component" value="Unassembled WGS sequence"/>
</dbReference>
<feature type="domain" description="Reverse transcriptase" evidence="2">
    <location>
        <begin position="1"/>
        <end position="94"/>
    </location>
</feature>
<proteinExistence type="predicted"/>
<dbReference type="PANTHER" id="PTHR47027:SF20">
    <property type="entry name" value="REVERSE TRANSCRIPTASE-LIKE PROTEIN WITH RNA-DIRECTED DNA POLYMERASE DOMAIN"/>
    <property type="match status" value="1"/>
</dbReference>
<dbReference type="PROSITE" id="PS50878">
    <property type="entry name" value="RT_POL"/>
    <property type="match status" value="1"/>
</dbReference>
<gene>
    <name evidence="3" type="ORF">EVAR_97128_1</name>
</gene>
<sequence>MIFRNLDWNKNGLNINGENLNHLRFADDLILFSECPIKLERMLQQLSNQSIIAGLSMNTSKTKIMTNASHSNNIKVNMEKIEYVDEYIYLGQLIATRDTVPKEIDRRIANTWKRFWSLNEIMKNKDMPIKDKRRVYNICILPCLTYGCQTWALTEKLTNKLSICQNGIERSVLGLRIKDKIRLNNIKNETKFKDANKVCKHLKWKWTGHMREKNENGLEYQRVPQGWKRNKGRPTKRWEDDIKEEPVQNGPESQKTGIDGSL</sequence>
<dbReference type="PANTHER" id="PTHR47027">
    <property type="entry name" value="REVERSE TRANSCRIPTASE DOMAIN-CONTAINING PROTEIN"/>
    <property type="match status" value="1"/>
</dbReference>
<evidence type="ECO:0000313" key="4">
    <source>
        <dbReference type="Proteomes" id="UP000299102"/>
    </source>
</evidence>
<dbReference type="STRING" id="151549.A0A4C1WSN3"/>
<protein>
    <submittedName>
        <fullName evidence="3">Uncharacterized transposon-derived protein F52C9.6</fullName>
    </submittedName>
</protein>
<evidence type="ECO:0000256" key="1">
    <source>
        <dbReference type="SAM" id="MobiDB-lite"/>
    </source>
</evidence>
<dbReference type="OrthoDB" id="410104at2759"/>
<name>A0A4C1WSN3_EUMVA</name>
<accession>A0A4C1WSN3</accession>
<keyword evidence="4" id="KW-1185">Reference proteome</keyword>
<feature type="compositionally biased region" description="Basic and acidic residues" evidence="1">
    <location>
        <begin position="236"/>
        <end position="246"/>
    </location>
</feature>
<dbReference type="EMBL" id="BGZK01000616">
    <property type="protein sequence ID" value="GBP53124.1"/>
    <property type="molecule type" value="Genomic_DNA"/>
</dbReference>
<comment type="caution">
    <text evidence="3">The sequence shown here is derived from an EMBL/GenBank/DDBJ whole genome shotgun (WGS) entry which is preliminary data.</text>
</comment>
<reference evidence="3 4" key="1">
    <citation type="journal article" date="2019" name="Commun. Biol.">
        <title>The bagworm genome reveals a unique fibroin gene that provides high tensile strength.</title>
        <authorList>
            <person name="Kono N."/>
            <person name="Nakamura H."/>
            <person name="Ohtoshi R."/>
            <person name="Tomita M."/>
            <person name="Numata K."/>
            <person name="Arakawa K."/>
        </authorList>
    </citation>
    <scope>NUCLEOTIDE SEQUENCE [LARGE SCALE GENOMIC DNA]</scope>
</reference>
<dbReference type="AlphaFoldDB" id="A0A4C1WSN3"/>
<organism evidence="3 4">
    <name type="scientific">Eumeta variegata</name>
    <name type="common">Bagworm moth</name>
    <name type="synonym">Eumeta japonica</name>
    <dbReference type="NCBI Taxonomy" id="151549"/>
    <lineage>
        <taxon>Eukaryota</taxon>
        <taxon>Metazoa</taxon>
        <taxon>Ecdysozoa</taxon>
        <taxon>Arthropoda</taxon>
        <taxon>Hexapoda</taxon>
        <taxon>Insecta</taxon>
        <taxon>Pterygota</taxon>
        <taxon>Neoptera</taxon>
        <taxon>Endopterygota</taxon>
        <taxon>Lepidoptera</taxon>
        <taxon>Glossata</taxon>
        <taxon>Ditrysia</taxon>
        <taxon>Tineoidea</taxon>
        <taxon>Psychidae</taxon>
        <taxon>Oiketicinae</taxon>
        <taxon>Eumeta</taxon>
    </lineage>
</organism>
<dbReference type="InterPro" id="IPR000477">
    <property type="entry name" value="RT_dom"/>
</dbReference>
<evidence type="ECO:0000259" key="2">
    <source>
        <dbReference type="PROSITE" id="PS50878"/>
    </source>
</evidence>
<feature type="region of interest" description="Disordered" evidence="1">
    <location>
        <begin position="223"/>
        <end position="262"/>
    </location>
</feature>